<accession>A0A0N4XFB9</accession>
<name>A0A0N4XFB9_NIPBR</name>
<evidence type="ECO:0000313" key="1">
    <source>
        <dbReference type="EMBL" id="VDL64535.1"/>
    </source>
</evidence>
<dbReference type="Proteomes" id="UP000271162">
    <property type="component" value="Unassembled WGS sequence"/>
</dbReference>
<dbReference type="WBParaSite" id="NBR_0000122101-mRNA-1">
    <property type="protein sequence ID" value="NBR_0000122101-mRNA-1"/>
    <property type="gene ID" value="NBR_0000122101"/>
</dbReference>
<organism evidence="3">
    <name type="scientific">Nippostrongylus brasiliensis</name>
    <name type="common">Rat hookworm</name>
    <dbReference type="NCBI Taxonomy" id="27835"/>
    <lineage>
        <taxon>Eukaryota</taxon>
        <taxon>Metazoa</taxon>
        <taxon>Ecdysozoa</taxon>
        <taxon>Nematoda</taxon>
        <taxon>Chromadorea</taxon>
        <taxon>Rhabditida</taxon>
        <taxon>Rhabditina</taxon>
        <taxon>Rhabditomorpha</taxon>
        <taxon>Strongyloidea</taxon>
        <taxon>Heligmosomidae</taxon>
        <taxon>Nippostrongylus</taxon>
    </lineage>
</organism>
<evidence type="ECO:0000313" key="2">
    <source>
        <dbReference type="Proteomes" id="UP000271162"/>
    </source>
</evidence>
<protein>
    <submittedName>
        <fullName evidence="3">Telomere length regulation protein TEL2 homolog</fullName>
    </submittedName>
</protein>
<keyword evidence="2" id="KW-1185">Reference proteome</keyword>
<reference evidence="3" key="1">
    <citation type="submission" date="2017-02" db="UniProtKB">
        <authorList>
            <consortium name="WormBaseParasite"/>
        </authorList>
    </citation>
    <scope>IDENTIFICATION</scope>
</reference>
<dbReference type="OMA" id="FTHEKLF"/>
<dbReference type="EMBL" id="UYSL01000868">
    <property type="protein sequence ID" value="VDL64535.1"/>
    <property type="molecule type" value="Genomic_DNA"/>
</dbReference>
<proteinExistence type="predicted"/>
<reference evidence="1 2" key="2">
    <citation type="submission" date="2018-11" db="EMBL/GenBank/DDBJ databases">
        <authorList>
            <consortium name="Pathogen Informatics"/>
        </authorList>
    </citation>
    <scope>NUCLEOTIDE SEQUENCE [LARGE SCALE GENOMIC DNA]</scope>
</reference>
<evidence type="ECO:0000313" key="3">
    <source>
        <dbReference type="WBParaSite" id="NBR_0000122101-mRNA-1"/>
    </source>
</evidence>
<sequence>MTFGAGILMLAPFAKRARFSTENGVKALQQTVMQALLSDDKSCAALLSKLSGFEKEIVDALVVALKTLKDFKYSLSPSMLKVVADHFTAVGVGTTIERFNEFQNLLNEVGDEYISNFAFLLEKLINHCQLLRHEKLFHEMCSRLPETISVLWKKNRRVEACRIARLYLETTLAAGCYRSESFPKLCFEEAITKKMKSCPYMKALTILQSPSVSGAVVIDSEELQDLPSSEIEPLCMRSQMADLVLTFLPSFCTHCGRKELKTLLHFLVVEYSRTNKISSLIRDVTRVTRPLTGDSPVWCLIFENLVQLLVDDLSSASADDDSLVNLLRSSLLAVLSMEESERSDIKLAKPIKRYFMRVKEKNKVKNVFGISGESIVGALSELPSRAIRGYSSIQYSIVMLICASVSQSINSLLFATNVRVLADLVSQADVRMFLKRASFVELIDFNLWIQSLEKADMSANWRYLVSFMSGLFGENENDSIAGENELKEDRLCPALEVSQAEDTECWSWQQVTRFMVLLITTKWTKLSKCPEKNRDEILAKIRKLYVAPMVSAAQWKDKDQVKSFAERWSVLFTCWEVIPRECRQPLMRKLLWDDEIKSIRKFSYRVLNGKYNLDKTIVDRAVTFQLKYLSGLTDGKYGIDSIIDWNVLVYQQSIGVPVNSMVSQLPVEKTLELLSNLSEMEVTEDVLAVLNQLISPSLKDHVNEVMGAILPILENAEMSSRLMDCVISLIEVFSQTPAEHDIVTLCLSMISVRALDMTDSDKILCLQRVLQSTMHYAPSAVNNDQYFVMNKCGTPEQTEMLVHGANKLAHMVVQKERYFSRVVGSILAQVIKHYDKTLVAVLKLQTINDKFSSSMMATSLPPAERLQYKRAFQMFKNSMKPVV</sequence>
<gene>
    <name evidence="1" type="ORF">NBR_LOCUS1222</name>
</gene>
<dbReference type="AlphaFoldDB" id="A0A0N4XFB9"/>